<evidence type="ECO:0000256" key="6">
    <source>
        <dbReference type="ARBA" id="ARBA00022777"/>
    </source>
</evidence>
<dbReference type="PROSITE" id="PS50052">
    <property type="entry name" value="GUANYLATE_KINASE_2"/>
    <property type="match status" value="1"/>
</dbReference>
<dbReference type="GO" id="GO:0016787">
    <property type="term" value="F:hydrolase activity"/>
    <property type="evidence" value="ECO:0007669"/>
    <property type="project" value="UniProtKB-KW"/>
</dbReference>
<dbReference type="Pfam" id="PF00625">
    <property type="entry name" value="Guanylate_kin"/>
    <property type="match status" value="1"/>
</dbReference>
<dbReference type="Gene3D" id="3.40.50.300">
    <property type="entry name" value="P-loop containing nucleotide triphosphate hydrolases"/>
    <property type="match status" value="1"/>
</dbReference>
<dbReference type="FunFam" id="3.30.63.10:FF:000002">
    <property type="entry name" value="Guanylate kinase 1"/>
    <property type="match status" value="1"/>
</dbReference>
<dbReference type="GO" id="GO:0004385">
    <property type="term" value="F:GMP kinase activity"/>
    <property type="evidence" value="ECO:0007669"/>
    <property type="project" value="UniProtKB-EC"/>
</dbReference>
<dbReference type="InterPro" id="IPR008144">
    <property type="entry name" value="Guanylate_kin-like_dom"/>
</dbReference>
<evidence type="ECO:0000256" key="1">
    <source>
        <dbReference type="ARBA" id="ARBA00005790"/>
    </source>
</evidence>
<dbReference type="InterPro" id="IPR020590">
    <property type="entry name" value="Guanylate_kinase_CS"/>
</dbReference>
<comment type="similarity">
    <text evidence="1">Belongs to the guanylate kinase family.</text>
</comment>
<evidence type="ECO:0000256" key="2">
    <source>
        <dbReference type="ARBA" id="ARBA00012961"/>
    </source>
</evidence>
<dbReference type="InterPro" id="IPR017665">
    <property type="entry name" value="Guanylate_kinase"/>
</dbReference>
<feature type="domain" description="Guanylate kinase-like" evidence="9">
    <location>
        <begin position="8"/>
        <end position="191"/>
    </location>
</feature>
<dbReference type="InterPro" id="IPR027417">
    <property type="entry name" value="P-loop_NTPase"/>
</dbReference>
<dbReference type="EMBL" id="ML742037">
    <property type="protein sequence ID" value="KAE8153596.1"/>
    <property type="molecule type" value="Genomic_DNA"/>
</dbReference>
<dbReference type="GO" id="GO:0005524">
    <property type="term" value="F:ATP binding"/>
    <property type="evidence" value="ECO:0007669"/>
    <property type="project" value="UniProtKB-KW"/>
</dbReference>
<evidence type="ECO:0000259" key="9">
    <source>
        <dbReference type="PROSITE" id="PS50052"/>
    </source>
</evidence>
<keyword evidence="7" id="KW-0067">ATP-binding</keyword>
<accession>A0A5N6U4R9</accession>
<dbReference type="PANTHER" id="PTHR23117">
    <property type="entry name" value="GUANYLATE KINASE-RELATED"/>
    <property type="match status" value="1"/>
</dbReference>
<organism evidence="10 11">
    <name type="scientific">Aspergillus avenaceus</name>
    <dbReference type="NCBI Taxonomy" id="36643"/>
    <lineage>
        <taxon>Eukaryota</taxon>
        <taxon>Fungi</taxon>
        <taxon>Dikarya</taxon>
        <taxon>Ascomycota</taxon>
        <taxon>Pezizomycotina</taxon>
        <taxon>Eurotiomycetes</taxon>
        <taxon>Eurotiomycetidae</taxon>
        <taxon>Eurotiales</taxon>
        <taxon>Aspergillaceae</taxon>
        <taxon>Aspergillus</taxon>
        <taxon>Aspergillus subgen. Circumdati</taxon>
    </lineage>
</organism>
<dbReference type="EC" id="2.7.4.8" evidence="2"/>
<keyword evidence="11" id="KW-1185">Reference proteome</keyword>
<dbReference type="SMART" id="SM00072">
    <property type="entry name" value="GuKc"/>
    <property type="match status" value="1"/>
</dbReference>
<keyword evidence="6" id="KW-0418">Kinase</keyword>
<dbReference type="InterPro" id="IPR008145">
    <property type="entry name" value="GK/Ca_channel_bsu"/>
</dbReference>
<evidence type="ECO:0000313" key="11">
    <source>
        <dbReference type="Proteomes" id="UP000325780"/>
    </source>
</evidence>
<keyword evidence="10" id="KW-0378">Hydrolase</keyword>
<gene>
    <name evidence="10" type="ORF">BDV25DRAFT_136716</name>
</gene>
<dbReference type="CDD" id="cd00071">
    <property type="entry name" value="GMPK"/>
    <property type="match status" value="1"/>
</dbReference>
<dbReference type="OrthoDB" id="6334211at2759"/>
<name>A0A5N6U4R9_ASPAV</name>
<dbReference type="PANTHER" id="PTHR23117:SF13">
    <property type="entry name" value="GUANYLATE KINASE"/>
    <property type="match status" value="1"/>
</dbReference>
<evidence type="ECO:0000256" key="8">
    <source>
        <dbReference type="ARBA" id="ARBA00030128"/>
    </source>
</evidence>
<keyword evidence="5" id="KW-0547">Nucleotide-binding</keyword>
<dbReference type="GO" id="GO:0005829">
    <property type="term" value="C:cytosol"/>
    <property type="evidence" value="ECO:0007669"/>
    <property type="project" value="TreeGrafter"/>
</dbReference>
<proteinExistence type="inferred from homology"/>
<dbReference type="FunFam" id="3.40.50.300:FF:000776">
    <property type="entry name" value="Guanylate kinase 2"/>
    <property type="match status" value="1"/>
</dbReference>
<evidence type="ECO:0000313" key="10">
    <source>
        <dbReference type="EMBL" id="KAE8153596.1"/>
    </source>
</evidence>
<evidence type="ECO:0000256" key="3">
    <source>
        <dbReference type="ARBA" id="ARBA00016296"/>
    </source>
</evidence>
<dbReference type="Proteomes" id="UP000325780">
    <property type="component" value="Unassembled WGS sequence"/>
</dbReference>
<dbReference type="AlphaFoldDB" id="A0A5N6U4R9"/>
<protein>
    <recommendedName>
        <fullName evidence="3">Guanylate kinase</fullName>
        <ecNumber evidence="2">2.7.4.8</ecNumber>
    </recommendedName>
    <alternativeName>
        <fullName evidence="8">GMP kinase</fullName>
    </alternativeName>
</protein>
<sequence length="196" mass="21666">MAASPQDCRPVVISGPSGVGKGTLVQRLFDTHPGTFGFTVSHTTRKLRPGEVEGVSYFFVSPSEFASLCSQGALVEHACFNGNYYGTSKRTIDDQASKGLIVVLDIEMQGVKQMKANPSFDARYVFIRPPSFEALEARLSARGTENEEDIQRRLTQAQVELDFADSPGSYDKIIVNDSLERAYKELEDFVFGPRSR</sequence>
<dbReference type="SUPFAM" id="SSF52540">
    <property type="entry name" value="P-loop containing nucleoside triphosphate hydrolases"/>
    <property type="match status" value="1"/>
</dbReference>
<reference evidence="10 11" key="1">
    <citation type="submission" date="2019-04" db="EMBL/GenBank/DDBJ databases">
        <title>Friends and foes A comparative genomics study of 23 Aspergillus species from section Flavi.</title>
        <authorList>
            <consortium name="DOE Joint Genome Institute"/>
            <person name="Kjaerbolling I."/>
            <person name="Vesth T."/>
            <person name="Frisvad J.C."/>
            <person name="Nybo J.L."/>
            <person name="Theobald S."/>
            <person name="Kildgaard S."/>
            <person name="Isbrandt T."/>
            <person name="Kuo A."/>
            <person name="Sato A."/>
            <person name="Lyhne E.K."/>
            <person name="Kogle M.E."/>
            <person name="Wiebenga A."/>
            <person name="Kun R.S."/>
            <person name="Lubbers R.J."/>
            <person name="Makela M.R."/>
            <person name="Barry K."/>
            <person name="Chovatia M."/>
            <person name="Clum A."/>
            <person name="Daum C."/>
            <person name="Haridas S."/>
            <person name="He G."/>
            <person name="LaButti K."/>
            <person name="Lipzen A."/>
            <person name="Mondo S."/>
            <person name="Riley R."/>
            <person name="Salamov A."/>
            <person name="Simmons B.A."/>
            <person name="Magnuson J.K."/>
            <person name="Henrissat B."/>
            <person name="Mortensen U.H."/>
            <person name="Larsen T.O."/>
            <person name="Devries R.P."/>
            <person name="Grigoriev I.V."/>
            <person name="Machida M."/>
            <person name="Baker S.E."/>
            <person name="Andersen M.R."/>
        </authorList>
    </citation>
    <scope>NUCLEOTIDE SEQUENCE [LARGE SCALE GENOMIC DNA]</scope>
    <source>
        <strain evidence="10 11">IBT 18842</strain>
    </source>
</reference>
<dbReference type="Gene3D" id="3.30.63.10">
    <property type="entry name" value="Guanylate Kinase phosphate binding domain"/>
    <property type="match status" value="1"/>
</dbReference>
<dbReference type="NCBIfam" id="TIGR03263">
    <property type="entry name" value="guanyl_kin"/>
    <property type="match status" value="1"/>
</dbReference>
<dbReference type="PROSITE" id="PS00856">
    <property type="entry name" value="GUANYLATE_KINASE_1"/>
    <property type="match status" value="1"/>
</dbReference>
<evidence type="ECO:0000256" key="5">
    <source>
        <dbReference type="ARBA" id="ARBA00022741"/>
    </source>
</evidence>
<keyword evidence="4" id="KW-0808">Transferase</keyword>
<evidence type="ECO:0000256" key="7">
    <source>
        <dbReference type="ARBA" id="ARBA00022840"/>
    </source>
</evidence>
<evidence type="ECO:0000256" key="4">
    <source>
        <dbReference type="ARBA" id="ARBA00022679"/>
    </source>
</evidence>